<dbReference type="InterPro" id="IPR037445">
    <property type="entry name" value="MAGE"/>
</dbReference>
<dbReference type="PANTHER" id="PTHR11736">
    <property type="entry name" value="MELANOMA-ASSOCIATED ANTIGEN MAGE ANTIGEN"/>
    <property type="match status" value="1"/>
</dbReference>
<dbReference type="EMBL" id="JAKKPZ010000002">
    <property type="protein sequence ID" value="KAI1725580.1"/>
    <property type="molecule type" value="Genomic_DNA"/>
</dbReference>
<name>A0AAD4R8X3_9BILA</name>
<evidence type="ECO:0000313" key="3">
    <source>
        <dbReference type="EMBL" id="KAI1725580.1"/>
    </source>
</evidence>
<evidence type="ECO:0000313" key="4">
    <source>
        <dbReference type="Proteomes" id="UP001201812"/>
    </source>
</evidence>
<gene>
    <name evidence="3" type="ORF">DdX_02242</name>
</gene>
<sequence length="288" mass="32630">MRPRTQPLGFDNEDVSQQPSTSAAGQKRNRVPSSSDEEEMINGNTQRPEMSQRVDPNEANAAAAQLIMAQASNKGFSREADLRKILAEKRGHFDLKGVGENLQKVLGLKLHHDEANQRYYLRTKFSIPDDMRPDRDVKMAANNPNRNAFDNVEMNNFKEGILISGLMFIFMVKRHMHEGIEKDKGICAALLKNFLCEISDVREDVFKSLFGPGRLAEFVNQGWIVCTVTRDANGDEEAFYDWGKRAEAVIDKKELLHSFCEIYGTQITDWPRHAEKAGVEKNNAPARM</sequence>
<dbReference type="AlphaFoldDB" id="A0AAD4R8X3"/>
<protein>
    <recommendedName>
        <fullName evidence="2">MAGE domain-containing protein</fullName>
    </recommendedName>
</protein>
<dbReference type="PANTHER" id="PTHR11736:SF14">
    <property type="entry name" value="NSE3 HOMOLOG, SMC5-SMC6 COMPLEX COMPONENT"/>
    <property type="match status" value="1"/>
</dbReference>
<evidence type="ECO:0000259" key="2">
    <source>
        <dbReference type="SMART" id="SM01373"/>
    </source>
</evidence>
<dbReference type="InterPro" id="IPR002190">
    <property type="entry name" value="MHD_dom"/>
</dbReference>
<dbReference type="Gene3D" id="1.10.10.1210">
    <property type="entry name" value="MAGE homology domain, winged helix WH2 motif"/>
    <property type="match status" value="1"/>
</dbReference>
<evidence type="ECO:0000256" key="1">
    <source>
        <dbReference type="SAM" id="MobiDB-lite"/>
    </source>
</evidence>
<accession>A0AAD4R8X3</accession>
<dbReference type="GO" id="GO:0005634">
    <property type="term" value="C:nucleus"/>
    <property type="evidence" value="ECO:0007669"/>
    <property type="project" value="TreeGrafter"/>
</dbReference>
<feature type="compositionally biased region" description="Polar residues" evidence="1">
    <location>
        <begin position="15"/>
        <end position="24"/>
    </location>
</feature>
<organism evidence="3 4">
    <name type="scientific">Ditylenchus destructor</name>
    <dbReference type="NCBI Taxonomy" id="166010"/>
    <lineage>
        <taxon>Eukaryota</taxon>
        <taxon>Metazoa</taxon>
        <taxon>Ecdysozoa</taxon>
        <taxon>Nematoda</taxon>
        <taxon>Chromadorea</taxon>
        <taxon>Rhabditida</taxon>
        <taxon>Tylenchina</taxon>
        <taxon>Tylenchomorpha</taxon>
        <taxon>Sphaerularioidea</taxon>
        <taxon>Anguinidae</taxon>
        <taxon>Anguininae</taxon>
        <taxon>Ditylenchus</taxon>
    </lineage>
</organism>
<dbReference type="InterPro" id="IPR041899">
    <property type="entry name" value="MAGE_WH2"/>
</dbReference>
<reference evidence="3" key="1">
    <citation type="submission" date="2022-01" db="EMBL/GenBank/DDBJ databases">
        <title>Genome Sequence Resource for Two Populations of Ditylenchus destructor, the Migratory Endoparasitic Phytonematode.</title>
        <authorList>
            <person name="Zhang H."/>
            <person name="Lin R."/>
            <person name="Xie B."/>
        </authorList>
    </citation>
    <scope>NUCLEOTIDE SEQUENCE</scope>
    <source>
        <strain evidence="3">BazhouSP</strain>
    </source>
</reference>
<dbReference type="Proteomes" id="UP001201812">
    <property type="component" value="Unassembled WGS sequence"/>
</dbReference>
<dbReference type="SMART" id="SM01373">
    <property type="entry name" value="MAGE"/>
    <property type="match status" value="1"/>
</dbReference>
<comment type="caution">
    <text evidence="3">The sequence shown here is derived from an EMBL/GenBank/DDBJ whole genome shotgun (WGS) entry which is preliminary data.</text>
</comment>
<proteinExistence type="predicted"/>
<keyword evidence="4" id="KW-1185">Reference proteome</keyword>
<feature type="region of interest" description="Disordered" evidence="1">
    <location>
        <begin position="1"/>
        <end position="56"/>
    </location>
</feature>
<feature type="domain" description="MAGE" evidence="2">
    <location>
        <begin position="63"/>
        <end position="255"/>
    </location>
</feature>